<dbReference type="PATRIC" id="fig|762836.4.peg.1404"/>
<organism evidence="1 2">
    <name type="scientific">Duganella phyllosphaerae</name>
    <dbReference type="NCBI Taxonomy" id="762836"/>
    <lineage>
        <taxon>Bacteria</taxon>
        <taxon>Pseudomonadati</taxon>
        <taxon>Pseudomonadota</taxon>
        <taxon>Betaproteobacteria</taxon>
        <taxon>Burkholderiales</taxon>
        <taxon>Oxalobacteraceae</taxon>
        <taxon>Telluria group</taxon>
        <taxon>Duganella</taxon>
    </lineage>
</organism>
<dbReference type="Proteomes" id="UP000175989">
    <property type="component" value="Unassembled WGS sequence"/>
</dbReference>
<keyword evidence="2" id="KW-1185">Reference proteome</keyword>
<dbReference type="CDD" id="cd14744">
    <property type="entry name" value="PAAR_CT_2"/>
    <property type="match status" value="1"/>
</dbReference>
<accession>A0A1E7X496</accession>
<name>A0A1E7X496_9BURK</name>
<evidence type="ECO:0000313" key="1">
    <source>
        <dbReference type="EMBL" id="OFA07239.1"/>
    </source>
</evidence>
<dbReference type="EMBL" id="LROM01000062">
    <property type="protein sequence ID" value="OFA07239.1"/>
    <property type="molecule type" value="Genomic_DNA"/>
</dbReference>
<comment type="caution">
    <text evidence="1">The sequence shown here is derived from an EMBL/GenBank/DDBJ whole genome shotgun (WGS) entry which is preliminary data.</text>
</comment>
<evidence type="ECO:0008006" key="3">
    <source>
        <dbReference type="Google" id="ProtNLM"/>
    </source>
</evidence>
<dbReference type="OrthoDB" id="8594232at2"/>
<dbReference type="InterPro" id="IPR008727">
    <property type="entry name" value="PAAR_motif"/>
</dbReference>
<proteinExistence type="predicted"/>
<dbReference type="Pfam" id="PF05488">
    <property type="entry name" value="PAAR_motif"/>
    <property type="match status" value="1"/>
</dbReference>
<gene>
    <name evidence="1" type="ORF">DUPY_13470</name>
</gene>
<sequence>MRRYHITLGATTTAGGKVISASSNGSINGKKIALEGDAIICPACKSSGKITCVGPRIPETWNGKKVALENDLCICGCALPPKLKPNQSLRCQVIEDPSTQNVQHETGGPAEEAQDVLEQFFSLHDENNHAVEGFRYDLFVNDTIHVAAVGLQDGNTETITGDNQRLTLVTWPTVEEVDPND</sequence>
<dbReference type="Gene3D" id="2.60.200.60">
    <property type="match status" value="1"/>
</dbReference>
<dbReference type="RefSeq" id="WP_071651593.1">
    <property type="nucleotide sequence ID" value="NZ_LROM01000062.1"/>
</dbReference>
<dbReference type="AlphaFoldDB" id="A0A1E7X496"/>
<reference evidence="2" key="1">
    <citation type="journal article" date="2016" name="Front. Microbiol.">
        <title>Molecular Keys to the Janthinobacterium and Duganella spp. Interaction with the Plant Pathogen Fusarium graminearum.</title>
        <authorList>
            <person name="Haack F.S."/>
            <person name="Poehlein A."/>
            <person name="Kroger C."/>
            <person name="Voigt C.A."/>
            <person name="Piepenbring M."/>
            <person name="Bode H.B."/>
            <person name="Daniel R."/>
            <person name="Schafer W."/>
            <person name="Streit W.R."/>
        </authorList>
    </citation>
    <scope>NUCLEOTIDE SEQUENCE [LARGE SCALE GENOMIC DNA]</scope>
    <source>
        <strain evidence="2">T54</strain>
    </source>
</reference>
<protein>
    <recommendedName>
        <fullName evidence="3">PAAR motif protein</fullName>
    </recommendedName>
</protein>
<evidence type="ECO:0000313" key="2">
    <source>
        <dbReference type="Proteomes" id="UP000175989"/>
    </source>
</evidence>